<evidence type="ECO:0000313" key="2">
    <source>
        <dbReference type="EMBL" id="UOO88326.1"/>
    </source>
</evidence>
<proteinExistence type="predicted"/>
<feature type="transmembrane region" description="Helical" evidence="1">
    <location>
        <begin position="98"/>
        <end position="118"/>
    </location>
</feature>
<organism evidence="2 3">
    <name type="scientific">Vitreoscilla massiliensis</name>
    <dbReference type="NCBI Taxonomy" id="1689272"/>
    <lineage>
        <taxon>Bacteria</taxon>
        <taxon>Pseudomonadati</taxon>
        <taxon>Pseudomonadota</taxon>
        <taxon>Betaproteobacteria</taxon>
        <taxon>Neisseriales</taxon>
        <taxon>Neisseriaceae</taxon>
        <taxon>Vitreoscilla</taxon>
    </lineage>
</organism>
<name>A0ABY4DYY4_9NEIS</name>
<feature type="transmembrane region" description="Helical" evidence="1">
    <location>
        <begin position="215"/>
        <end position="236"/>
    </location>
</feature>
<feature type="transmembrane region" description="Helical" evidence="1">
    <location>
        <begin position="323"/>
        <end position="340"/>
    </location>
</feature>
<evidence type="ECO:0000313" key="3">
    <source>
        <dbReference type="Proteomes" id="UP000832011"/>
    </source>
</evidence>
<dbReference type="RefSeq" id="WP_058357989.1">
    <property type="nucleotide sequence ID" value="NZ_CABKVG010000010.1"/>
</dbReference>
<feature type="transmembrane region" description="Helical" evidence="1">
    <location>
        <begin position="352"/>
        <end position="378"/>
    </location>
</feature>
<accession>A0ABY4DYY4</accession>
<feature type="transmembrane region" description="Helical" evidence="1">
    <location>
        <begin position="398"/>
        <end position="416"/>
    </location>
</feature>
<keyword evidence="1" id="KW-0812">Transmembrane</keyword>
<evidence type="ECO:0000256" key="1">
    <source>
        <dbReference type="SAM" id="Phobius"/>
    </source>
</evidence>
<sequence length="558" mass="63330">MLTYIPPERRPANKPTEKPWLLLLLAFVWLWPGIIDHDLWKPNEPVLHAAIQSLLAGGNVWVPEVAGQVYVEQPPLYVWVGSVLQAALSPWLMSEFTAIRLTTVIFMSIGLACAGGAGRHLLGRRHGRSVVLILIGCVGLMLAGHRMDAWAITFAGFAMSLYAMTRANDHTAWAGFGLALGWVWVFLSSSLSELFLVIIIAISMLVFARWRSRRYAMILVMALLMAVPVLCVWPYAMYQSNPAAFAVWWQHYAFGGFGGWNHSVLGHEFGYYFEVALWYVFPAWPLAVWTFMKRDKVDHRVWQVCGVWLLIGVLWLGLMRETYTENALILLLPLAVLGAAQLDSLRRGAVSFLNWFGVMLFGALAIFLWLGFAAMNFGWPAKLAERSAYFSPYYHPDFDYFPITIALLFTLLWLWAVTRKHVRGRQAVTNWAAGMTLGWSLLMTLFLPWLDAAKSYRPVVTQFEAALHPNTLQRLQNGSDCLYINAKDNKAGVLAWQAYSSVNINMEDAQACHYRLLQLKADDAQVAGGWQILWQGHRPREDYEHFVLVHKQQFDALF</sequence>
<feature type="transmembrane region" description="Helical" evidence="1">
    <location>
        <begin position="269"/>
        <end position="289"/>
    </location>
</feature>
<dbReference type="EMBL" id="CP091511">
    <property type="protein sequence ID" value="UOO88326.1"/>
    <property type="molecule type" value="Genomic_DNA"/>
</dbReference>
<protein>
    <submittedName>
        <fullName evidence="2">Glycosyltransferase family 39 protein</fullName>
    </submittedName>
</protein>
<keyword evidence="3" id="KW-1185">Reference proteome</keyword>
<feature type="transmembrane region" description="Helical" evidence="1">
    <location>
        <begin position="20"/>
        <end position="35"/>
    </location>
</feature>
<reference evidence="2 3" key="1">
    <citation type="journal article" date="2022" name="Res Sq">
        <title>Evolution of multicellular longitudinally dividing oral cavity symbionts (Neisseriaceae).</title>
        <authorList>
            <person name="Nyongesa S."/>
            <person name="Weber P."/>
            <person name="Bernet E."/>
            <person name="Pullido F."/>
            <person name="Nieckarz M."/>
            <person name="Delaby M."/>
            <person name="Nieves C."/>
            <person name="Viehboeck T."/>
            <person name="Krause N."/>
            <person name="Rivera-Millot A."/>
            <person name="Nakamura A."/>
            <person name="Vischer N."/>
            <person name="VanNieuwenhze M."/>
            <person name="Brun Y."/>
            <person name="Cava F."/>
            <person name="Bulgheresi S."/>
            <person name="Veyrier F."/>
        </authorList>
    </citation>
    <scope>NUCLEOTIDE SEQUENCE [LARGE SCALE GENOMIC DNA]</scope>
    <source>
        <strain evidence="2 3">SN4</strain>
    </source>
</reference>
<keyword evidence="1" id="KW-1133">Transmembrane helix</keyword>
<keyword evidence="1" id="KW-0472">Membrane</keyword>
<gene>
    <name evidence="2" type="ORF">LVJ82_12690</name>
</gene>
<feature type="transmembrane region" description="Helical" evidence="1">
    <location>
        <begin position="428"/>
        <end position="450"/>
    </location>
</feature>
<feature type="transmembrane region" description="Helical" evidence="1">
    <location>
        <begin position="183"/>
        <end position="208"/>
    </location>
</feature>
<feature type="transmembrane region" description="Helical" evidence="1">
    <location>
        <begin position="301"/>
        <end position="317"/>
    </location>
</feature>
<feature type="transmembrane region" description="Helical" evidence="1">
    <location>
        <begin position="130"/>
        <end position="163"/>
    </location>
</feature>
<dbReference type="Proteomes" id="UP000832011">
    <property type="component" value="Chromosome"/>
</dbReference>